<dbReference type="GO" id="GO:0050660">
    <property type="term" value="F:flavin adenine dinucleotide binding"/>
    <property type="evidence" value="ECO:0007669"/>
    <property type="project" value="InterPro"/>
</dbReference>
<evidence type="ECO:0000313" key="9">
    <source>
        <dbReference type="Proteomes" id="UP000610558"/>
    </source>
</evidence>
<evidence type="ECO:0000256" key="4">
    <source>
        <dbReference type="ARBA" id="ARBA00022827"/>
    </source>
</evidence>
<dbReference type="SUPFAM" id="SSF47203">
    <property type="entry name" value="Acyl-CoA dehydrogenase C-terminal domain-like"/>
    <property type="match status" value="1"/>
</dbReference>
<dbReference type="InterPro" id="IPR009100">
    <property type="entry name" value="AcylCoA_DH/oxidase_NM_dom_sf"/>
</dbReference>
<dbReference type="Gene3D" id="2.40.110.10">
    <property type="entry name" value="Butyryl-CoA Dehydrogenase, subunit A, domain 2"/>
    <property type="match status" value="1"/>
</dbReference>
<keyword evidence="4" id="KW-0274">FAD</keyword>
<evidence type="ECO:0000256" key="5">
    <source>
        <dbReference type="ARBA" id="ARBA00023002"/>
    </source>
</evidence>
<keyword evidence="3" id="KW-0285">Flavoprotein</keyword>
<reference evidence="8" key="1">
    <citation type="submission" date="2020-09" db="EMBL/GenBank/DDBJ databases">
        <authorList>
            <person name="Yoon J.-W."/>
        </authorList>
    </citation>
    <scope>NUCLEOTIDE SEQUENCE</scope>
    <source>
        <strain evidence="8">KMU-158</strain>
    </source>
</reference>
<dbReference type="GO" id="GO:0003995">
    <property type="term" value="F:acyl-CoA dehydrogenase activity"/>
    <property type="evidence" value="ECO:0007669"/>
    <property type="project" value="TreeGrafter"/>
</dbReference>
<evidence type="ECO:0000259" key="7">
    <source>
        <dbReference type="Pfam" id="PF02771"/>
    </source>
</evidence>
<evidence type="ECO:0000313" key="8">
    <source>
        <dbReference type="EMBL" id="MBD2858344.1"/>
    </source>
</evidence>
<organism evidence="8 9">
    <name type="scientific">Spongiibacter pelagi</name>
    <dbReference type="NCBI Taxonomy" id="2760804"/>
    <lineage>
        <taxon>Bacteria</taxon>
        <taxon>Pseudomonadati</taxon>
        <taxon>Pseudomonadota</taxon>
        <taxon>Gammaproteobacteria</taxon>
        <taxon>Cellvibrionales</taxon>
        <taxon>Spongiibacteraceae</taxon>
        <taxon>Spongiibacter</taxon>
    </lineage>
</organism>
<dbReference type="SUPFAM" id="SSF56645">
    <property type="entry name" value="Acyl-CoA dehydrogenase NM domain-like"/>
    <property type="match status" value="1"/>
</dbReference>
<dbReference type="InterPro" id="IPR009075">
    <property type="entry name" value="AcylCo_DH/oxidase_C"/>
</dbReference>
<dbReference type="PANTHER" id="PTHR43884">
    <property type="entry name" value="ACYL-COA DEHYDROGENASE"/>
    <property type="match status" value="1"/>
</dbReference>
<dbReference type="InterPro" id="IPR013786">
    <property type="entry name" value="AcylCoA_DH/ox_N"/>
</dbReference>
<protein>
    <submittedName>
        <fullName evidence="8">Acyl-CoA/acyl-ACP dehydrogenase</fullName>
    </submittedName>
</protein>
<dbReference type="Pfam" id="PF02771">
    <property type="entry name" value="Acyl-CoA_dh_N"/>
    <property type="match status" value="1"/>
</dbReference>
<feature type="domain" description="Acyl-CoA dehydrogenase/oxidase N-terminal" evidence="7">
    <location>
        <begin position="6"/>
        <end position="119"/>
    </location>
</feature>
<evidence type="ECO:0000256" key="3">
    <source>
        <dbReference type="ARBA" id="ARBA00022630"/>
    </source>
</evidence>
<dbReference type="InterPro" id="IPR036250">
    <property type="entry name" value="AcylCo_DH-like_C"/>
</dbReference>
<comment type="caution">
    <text evidence="8">The sequence shown here is derived from an EMBL/GenBank/DDBJ whole genome shotgun (WGS) entry which is preliminary data.</text>
</comment>
<dbReference type="Gene3D" id="1.10.540.10">
    <property type="entry name" value="Acyl-CoA dehydrogenase/oxidase, N-terminal domain"/>
    <property type="match status" value="1"/>
</dbReference>
<comment type="cofactor">
    <cofactor evidence="1">
        <name>FAD</name>
        <dbReference type="ChEBI" id="CHEBI:57692"/>
    </cofactor>
</comment>
<keyword evidence="5" id="KW-0560">Oxidoreductase</keyword>
<evidence type="ECO:0000259" key="6">
    <source>
        <dbReference type="Pfam" id="PF00441"/>
    </source>
</evidence>
<evidence type="ECO:0000256" key="1">
    <source>
        <dbReference type="ARBA" id="ARBA00001974"/>
    </source>
</evidence>
<accession>A0A927BZA6</accession>
<dbReference type="PANTHER" id="PTHR43884:SF20">
    <property type="entry name" value="ACYL-COA DEHYDROGENASE FADE28"/>
    <property type="match status" value="1"/>
</dbReference>
<dbReference type="EMBL" id="JACXLD010000002">
    <property type="protein sequence ID" value="MBD2858344.1"/>
    <property type="molecule type" value="Genomic_DNA"/>
</dbReference>
<dbReference type="CDD" id="cd00567">
    <property type="entry name" value="ACAD"/>
    <property type="match status" value="1"/>
</dbReference>
<dbReference type="Pfam" id="PF00441">
    <property type="entry name" value="Acyl-CoA_dh_1"/>
    <property type="match status" value="1"/>
</dbReference>
<dbReference type="InterPro" id="IPR037069">
    <property type="entry name" value="AcylCoA_DH/ox_N_sf"/>
</dbReference>
<dbReference type="InterPro" id="IPR046373">
    <property type="entry name" value="Acyl-CoA_Oxase/DH_mid-dom_sf"/>
</dbReference>
<dbReference type="RefSeq" id="WP_190763091.1">
    <property type="nucleotide sequence ID" value="NZ_JACXLD010000002.1"/>
</dbReference>
<dbReference type="Gene3D" id="1.20.140.10">
    <property type="entry name" value="Butyryl-CoA Dehydrogenase, subunit A, domain 3"/>
    <property type="match status" value="1"/>
</dbReference>
<evidence type="ECO:0000256" key="2">
    <source>
        <dbReference type="ARBA" id="ARBA00009347"/>
    </source>
</evidence>
<feature type="domain" description="Acyl-CoA dehydrogenase/oxidase C-terminal" evidence="6">
    <location>
        <begin position="232"/>
        <end position="378"/>
    </location>
</feature>
<comment type="similarity">
    <text evidence="2">Belongs to the acyl-CoA dehydrogenase family.</text>
</comment>
<name>A0A927BZA6_9GAMM</name>
<dbReference type="AlphaFoldDB" id="A0A927BZA6"/>
<sequence length="401" mass="43992">MEFAFNEEQLMIQESAESFLRDKSTSESIRRVMDTDTGYCPELWQSICQDMYWQAIHLPESCGGMGLGYVELLAVTEQMGRYLLCAPFFSSVALAANAILLAGSESQKQCYLSAIAEGKTATLAYSSSGSSQSFNHVVARCVADGDHYILNGDYQHVIDGASSEFLILAARDEQDDIQLFLVDGMSAGLEVQALPTMDQTRHRARLSASNLRLPASTRLSQFDNANTAFSAVLDLATIALAAEQVGLMQQLLDMAVAYTGERQQFNRPIASFQAIKHMAADMMLRTEVGRSAVYYAACIADEYLAGTGTSESLAEAASIAKAWCSESAFKNAADCLQMHGGVGFTWEYDVHLFFKRAKASEHFLGNSAQHRERIATMLLDEKRLFGNTPLFSDKKLVGAEK</sequence>
<proteinExistence type="inferred from homology"/>
<gene>
    <name evidence="8" type="ORF">IB286_04920</name>
</gene>
<dbReference type="Proteomes" id="UP000610558">
    <property type="component" value="Unassembled WGS sequence"/>
</dbReference>
<keyword evidence="9" id="KW-1185">Reference proteome</keyword>